<accession>A0A1Q8S8V6</accession>
<dbReference type="InterPro" id="IPR021514">
    <property type="entry name" value="DUF3176"/>
</dbReference>
<feature type="region of interest" description="Disordered" evidence="1">
    <location>
        <begin position="21"/>
        <end position="76"/>
    </location>
</feature>
<reference evidence="3 4" key="1">
    <citation type="submission" date="2016-11" db="EMBL/GenBank/DDBJ databases">
        <title>Draft Genome Assembly of Colletotrichum chlorophyti a pathogen of herbaceous plants.</title>
        <authorList>
            <person name="Gan P."/>
            <person name="Narusaka M."/>
            <person name="Tsushima A."/>
            <person name="Narusaka Y."/>
            <person name="Takano Y."/>
            <person name="Shirasu K."/>
        </authorList>
    </citation>
    <scope>NUCLEOTIDE SEQUENCE [LARGE SCALE GENOMIC DNA]</scope>
    <source>
        <strain evidence="3 4">NTL11</strain>
    </source>
</reference>
<keyword evidence="2" id="KW-0812">Transmembrane</keyword>
<dbReference type="Pfam" id="PF11374">
    <property type="entry name" value="DUF3176"/>
    <property type="match status" value="1"/>
</dbReference>
<feature type="transmembrane region" description="Helical" evidence="2">
    <location>
        <begin position="86"/>
        <end position="111"/>
    </location>
</feature>
<keyword evidence="4" id="KW-1185">Reference proteome</keyword>
<dbReference type="Proteomes" id="UP000186583">
    <property type="component" value="Unassembled WGS sequence"/>
</dbReference>
<evidence type="ECO:0000256" key="2">
    <source>
        <dbReference type="SAM" id="Phobius"/>
    </source>
</evidence>
<evidence type="ECO:0000256" key="1">
    <source>
        <dbReference type="SAM" id="MobiDB-lite"/>
    </source>
</evidence>
<name>A0A1Q8S8V6_9PEZI</name>
<organism evidence="3 4">
    <name type="scientific">Colletotrichum chlorophyti</name>
    <dbReference type="NCBI Taxonomy" id="708187"/>
    <lineage>
        <taxon>Eukaryota</taxon>
        <taxon>Fungi</taxon>
        <taxon>Dikarya</taxon>
        <taxon>Ascomycota</taxon>
        <taxon>Pezizomycotina</taxon>
        <taxon>Sordariomycetes</taxon>
        <taxon>Hypocreomycetidae</taxon>
        <taxon>Glomerellales</taxon>
        <taxon>Glomerellaceae</taxon>
        <taxon>Colletotrichum</taxon>
    </lineage>
</organism>
<dbReference type="STRING" id="708187.A0A1Q8S8V6"/>
<gene>
    <name evidence="3" type="ORF">CCHL11_02599</name>
</gene>
<feature type="transmembrane region" description="Helical" evidence="2">
    <location>
        <begin position="629"/>
        <end position="649"/>
    </location>
</feature>
<protein>
    <submittedName>
        <fullName evidence="3">Uncharacterized protein</fullName>
    </submittedName>
</protein>
<dbReference type="AlphaFoldDB" id="A0A1Q8S8V6"/>
<proteinExistence type="predicted"/>
<evidence type="ECO:0000313" key="4">
    <source>
        <dbReference type="Proteomes" id="UP000186583"/>
    </source>
</evidence>
<feature type="transmembrane region" description="Helical" evidence="2">
    <location>
        <begin position="182"/>
        <end position="212"/>
    </location>
</feature>
<evidence type="ECO:0000313" key="3">
    <source>
        <dbReference type="EMBL" id="OLN97894.1"/>
    </source>
</evidence>
<keyword evidence="2" id="KW-0472">Membrane</keyword>
<dbReference type="PANTHER" id="PTHR35394:SF5">
    <property type="entry name" value="DUF3176 DOMAIN-CONTAINING PROTEIN"/>
    <property type="match status" value="1"/>
</dbReference>
<dbReference type="PANTHER" id="PTHR35394">
    <property type="entry name" value="DUF3176 DOMAIN-CONTAINING PROTEIN"/>
    <property type="match status" value="1"/>
</dbReference>
<sequence>MAPSPPQRSWELEDRAFSQIRPDAIARSSREHSSPSPPWPFAEPDEDKHSHTPHPPPEGRPGEERAPQGQAPVVSKPSQTRHVLSYWGLEILTLFVAVCLLAAIIALLAYYDGHYMPEWPFEINLNSAIAFLSTFLRAAIVAAVAEIIGQIKWTWFAERTRPLNQLQDFDGASRSVLGSVKLLMVLVWHMGFTSAGLLAIGAATVTVASLAVGPVTQQAVRTGTCPMLQEHVRSAIPAANYVPGSSAYYRVGAGLYELEVDMKSTMIQGITDPGGQDSNVEVDCSTGNCTWPDWGTGVTHASIGMCSSCIDTTDFVSPPNKGGNLTLPDNGAFINALAAKYMWVGYSNLSAYSHVFSEDFAAASAVSLANFSMLMVTTSPCTSDNSTGTPKRQCPHRLSQSDDAYFDGLGDYIAASCILYPCMKEYHAQYENNLLTEKLVRTTTAVPNLAENMASGTTYQYSGFDNYTAVRSPCVLDNGTWYDYANQSSALDIPGRTWSNISNLQPGQKLRRVPNACLYKMDGTFFSALSRFLSTDLLKASCIYDTMQSGHINCFDAWWLTPLWADNNATVASLTSAIDSFAWAVTNKFRMTGLGPDVHRGSDALLSRSAEVSGEVWASTTCTYFDSKYIALPAILVALCAFLLGSIIVKNYIDPAQPVWKGSVLPLLFFGLHDTVGPRGAATAEGAGGGETKDGGRLARNMSFFGANGRAAPDLDRIQRESGRMWVRFHGGTDPGFLDLGTKGRGDPEAGDAPLVPGDTGKRT</sequence>
<feature type="transmembrane region" description="Helical" evidence="2">
    <location>
        <begin position="123"/>
        <end position="145"/>
    </location>
</feature>
<keyword evidence="2" id="KW-1133">Transmembrane helix</keyword>
<feature type="region of interest" description="Disordered" evidence="1">
    <location>
        <begin position="739"/>
        <end position="764"/>
    </location>
</feature>
<comment type="caution">
    <text evidence="3">The sequence shown here is derived from an EMBL/GenBank/DDBJ whole genome shotgun (WGS) entry which is preliminary data.</text>
</comment>
<dbReference type="OrthoDB" id="5242705at2759"/>
<dbReference type="EMBL" id="MPGH01000002">
    <property type="protein sequence ID" value="OLN97894.1"/>
    <property type="molecule type" value="Genomic_DNA"/>
</dbReference>